<dbReference type="EMBL" id="UYRV01011651">
    <property type="protein sequence ID" value="VDK58298.1"/>
    <property type="molecule type" value="Genomic_DNA"/>
</dbReference>
<dbReference type="AlphaFoldDB" id="A0A3P6SXF2"/>
<evidence type="ECO:0000256" key="1">
    <source>
        <dbReference type="SAM" id="MobiDB-lite"/>
    </source>
</evidence>
<feature type="region of interest" description="Disordered" evidence="1">
    <location>
        <begin position="43"/>
        <end position="62"/>
    </location>
</feature>
<organism evidence="2 3">
    <name type="scientific">Cylicostephanus goldi</name>
    <name type="common">Nematode worm</name>
    <dbReference type="NCBI Taxonomy" id="71465"/>
    <lineage>
        <taxon>Eukaryota</taxon>
        <taxon>Metazoa</taxon>
        <taxon>Ecdysozoa</taxon>
        <taxon>Nematoda</taxon>
        <taxon>Chromadorea</taxon>
        <taxon>Rhabditida</taxon>
        <taxon>Rhabditina</taxon>
        <taxon>Rhabditomorpha</taxon>
        <taxon>Strongyloidea</taxon>
        <taxon>Strongylidae</taxon>
        <taxon>Cylicostephanus</taxon>
    </lineage>
</organism>
<dbReference type="OrthoDB" id="5868772at2759"/>
<proteinExistence type="predicted"/>
<dbReference type="Proteomes" id="UP000271889">
    <property type="component" value="Unassembled WGS sequence"/>
</dbReference>
<protein>
    <submittedName>
        <fullName evidence="2">Uncharacterized protein</fullName>
    </submittedName>
</protein>
<sequence length="62" mass="6841">MKCADVIIPRGGENDVAIELIVQHIQNAKNTTQLSPFRFQQVEQAPANGEREECLSDPGVYA</sequence>
<gene>
    <name evidence="2" type="ORF">CGOC_LOCUS4274</name>
</gene>
<evidence type="ECO:0000313" key="3">
    <source>
        <dbReference type="Proteomes" id="UP000271889"/>
    </source>
</evidence>
<reference evidence="2 3" key="1">
    <citation type="submission" date="2018-11" db="EMBL/GenBank/DDBJ databases">
        <authorList>
            <consortium name="Pathogen Informatics"/>
        </authorList>
    </citation>
    <scope>NUCLEOTIDE SEQUENCE [LARGE SCALE GENOMIC DNA]</scope>
</reference>
<evidence type="ECO:0000313" key="2">
    <source>
        <dbReference type="EMBL" id="VDK58298.1"/>
    </source>
</evidence>
<accession>A0A3P6SXF2</accession>
<name>A0A3P6SXF2_CYLGO</name>
<keyword evidence="3" id="KW-1185">Reference proteome</keyword>